<dbReference type="InterPro" id="IPR054207">
    <property type="entry name" value="DUF6913"/>
</dbReference>
<evidence type="ECO:0000313" key="2">
    <source>
        <dbReference type="Proteomes" id="UP000435357"/>
    </source>
</evidence>
<dbReference type="AlphaFoldDB" id="A0A6N6M3M3"/>
<dbReference type="Proteomes" id="UP000435357">
    <property type="component" value="Unassembled WGS sequence"/>
</dbReference>
<dbReference type="EMBL" id="WACR01000013">
    <property type="protein sequence ID" value="KAB1061997.1"/>
    <property type="molecule type" value="Genomic_DNA"/>
</dbReference>
<accession>A0A6N6M3M3</accession>
<comment type="caution">
    <text evidence="1">The sequence shown here is derived from an EMBL/GenBank/DDBJ whole genome shotgun (WGS) entry which is preliminary data.</text>
</comment>
<evidence type="ECO:0000313" key="1">
    <source>
        <dbReference type="EMBL" id="KAB1061997.1"/>
    </source>
</evidence>
<organism evidence="1 2">
    <name type="scientific">Salibacter halophilus</name>
    <dbReference type="NCBI Taxonomy" id="1803916"/>
    <lineage>
        <taxon>Bacteria</taxon>
        <taxon>Pseudomonadati</taxon>
        <taxon>Bacteroidota</taxon>
        <taxon>Flavobacteriia</taxon>
        <taxon>Flavobacteriales</taxon>
        <taxon>Salibacteraceae</taxon>
        <taxon>Salibacter</taxon>
    </lineage>
</organism>
<sequence length="186" mass="21996">MILGKLRNRFGKYMLGRLPALTEKRRKNINLDEVQSCLLLGFIESQQDYDDLKWYYSKLKSDYGIFDVDAVFYIDVKEKKLPQYLENESKIVILNRDDTNFYGKPNDEKIANLKQEYDLVIMPSRNPAIPLLFINKLTTANTRTARNASWSEPYFDLLLSIREDETARYFAEQLERFLRMINKKTA</sequence>
<dbReference type="Pfam" id="PF21857">
    <property type="entry name" value="DUF6913"/>
    <property type="match status" value="1"/>
</dbReference>
<proteinExistence type="predicted"/>
<dbReference type="RefSeq" id="WP_151169997.1">
    <property type="nucleotide sequence ID" value="NZ_WACR01000013.1"/>
</dbReference>
<protein>
    <submittedName>
        <fullName evidence="1">Uncharacterized protein</fullName>
    </submittedName>
</protein>
<reference evidence="1 2" key="1">
    <citation type="submission" date="2019-09" db="EMBL/GenBank/DDBJ databases">
        <title>Genomes of Cryomorphaceae.</title>
        <authorList>
            <person name="Bowman J.P."/>
        </authorList>
    </citation>
    <scope>NUCLEOTIDE SEQUENCE [LARGE SCALE GENOMIC DNA]</scope>
    <source>
        <strain evidence="1 2">KCTC 52047</strain>
    </source>
</reference>
<gene>
    <name evidence="1" type="ORF">F3059_13045</name>
</gene>
<name>A0A6N6M3M3_9FLAO</name>
<keyword evidence="2" id="KW-1185">Reference proteome</keyword>